<dbReference type="SUPFAM" id="SSF56935">
    <property type="entry name" value="Porins"/>
    <property type="match status" value="1"/>
</dbReference>
<name>A0A328WZ77_9FLAO</name>
<sequence>MKNAGKLPFLIIILFFIFCVENTVAQSEESVSTDQKSEFWSKVRFGGGFGLAFGNNFTDITLAPGAIYDFNEYISLGFGLQGSYVRQKNFFESYIYGPNMIVLGNPIPEIQLSAELEQLRVNSTFQDNFGSFKDNFWNTGLFLGVGYVSDNVTIGLRYNVLHNKDKNVYSEAWMPFVRVYF</sequence>
<evidence type="ECO:0008006" key="3">
    <source>
        <dbReference type="Google" id="ProtNLM"/>
    </source>
</evidence>
<protein>
    <recommendedName>
        <fullName evidence="3">Alpha-ketoglutarate decarboxylase</fullName>
    </recommendedName>
</protein>
<proteinExistence type="predicted"/>
<dbReference type="AlphaFoldDB" id="A0A328WZ77"/>
<evidence type="ECO:0000313" key="2">
    <source>
        <dbReference type="Proteomes" id="UP000249518"/>
    </source>
</evidence>
<evidence type="ECO:0000313" key="1">
    <source>
        <dbReference type="EMBL" id="RAR50426.1"/>
    </source>
</evidence>
<accession>A0A328WZ77</accession>
<gene>
    <name evidence="1" type="ORF">B0I10_102229</name>
</gene>
<comment type="caution">
    <text evidence="1">The sequence shown here is derived from an EMBL/GenBank/DDBJ whole genome shotgun (WGS) entry which is preliminary data.</text>
</comment>
<dbReference type="Proteomes" id="UP000249518">
    <property type="component" value="Unassembled WGS sequence"/>
</dbReference>
<dbReference type="Gene3D" id="2.40.160.60">
    <property type="entry name" value="Outer membrane protein transport protein (OMPP1/FadL/TodX)"/>
    <property type="match status" value="1"/>
</dbReference>
<dbReference type="RefSeq" id="WP_112084972.1">
    <property type="nucleotide sequence ID" value="NZ_QLSV01000002.1"/>
</dbReference>
<dbReference type="OrthoDB" id="1160493at2"/>
<keyword evidence="2" id="KW-1185">Reference proteome</keyword>
<dbReference type="EMBL" id="QLSV01000002">
    <property type="protein sequence ID" value="RAR50426.1"/>
    <property type="molecule type" value="Genomic_DNA"/>
</dbReference>
<reference evidence="1 2" key="1">
    <citation type="submission" date="2018-06" db="EMBL/GenBank/DDBJ databases">
        <title>Genomic Encyclopedia of Type Strains, Phase III (KMG-III): the genomes of soil and plant-associated and newly described type strains.</title>
        <authorList>
            <person name="Whitman W."/>
        </authorList>
    </citation>
    <scope>NUCLEOTIDE SEQUENCE [LARGE SCALE GENOMIC DNA]</scope>
    <source>
        <strain evidence="1 2">CGMCC 1.12504</strain>
    </source>
</reference>
<organism evidence="1 2">
    <name type="scientific">Flavobacterium lacus</name>
    <dbReference type="NCBI Taxonomy" id="1353778"/>
    <lineage>
        <taxon>Bacteria</taxon>
        <taxon>Pseudomonadati</taxon>
        <taxon>Bacteroidota</taxon>
        <taxon>Flavobacteriia</taxon>
        <taxon>Flavobacteriales</taxon>
        <taxon>Flavobacteriaceae</taxon>
        <taxon>Flavobacterium</taxon>
    </lineage>
</organism>